<proteinExistence type="predicted"/>
<name>A0A183HHQ7_9BILA</name>
<reference evidence="3" key="1">
    <citation type="submission" date="2016-06" db="UniProtKB">
        <authorList>
            <consortium name="WormBaseParasite"/>
        </authorList>
    </citation>
    <scope>IDENTIFICATION</scope>
</reference>
<dbReference type="EMBL" id="UZAJ01007059">
    <property type="protein sequence ID" value="VDO48900.1"/>
    <property type="molecule type" value="Genomic_DNA"/>
</dbReference>
<dbReference type="STRING" id="387005.A0A183HHQ7"/>
<sequence>MQAVSVAMFGDGGSSSDSAGAGVSIGASGCCSIGENSTTAIGTMAHQLTTNGIDNTIATTATAAAQRMGMSFGIHSLLGLAAARDMHQGTAATYLTTTPTQYYTNQTASSFFPHNAPQFFTMEMPQSSFDRIQYEPISQGNQSLSSYLII</sequence>
<organism evidence="3">
    <name type="scientific">Onchocerca flexuosa</name>
    <dbReference type="NCBI Taxonomy" id="387005"/>
    <lineage>
        <taxon>Eukaryota</taxon>
        <taxon>Metazoa</taxon>
        <taxon>Ecdysozoa</taxon>
        <taxon>Nematoda</taxon>
        <taxon>Chromadorea</taxon>
        <taxon>Rhabditida</taxon>
        <taxon>Spirurina</taxon>
        <taxon>Spiruromorpha</taxon>
        <taxon>Filarioidea</taxon>
        <taxon>Onchocercidae</taxon>
        <taxon>Onchocerca</taxon>
    </lineage>
</organism>
<protein>
    <submittedName>
        <fullName evidence="1 3">Uncharacterized protein</fullName>
    </submittedName>
</protein>
<evidence type="ECO:0000313" key="1">
    <source>
        <dbReference type="EMBL" id="VDO48900.1"/>
    </source>
</evidence>
<dbReference type="Proteomes" id="UP000267606">
    <property type="component" value="Unassembled WGS sequence"/>
</dbReference>
<dbReference type="AlphaFoldDB" id="A0A183HHQ7"/>
<evidence type="ECO:0000313" key="3">
    <source>
        <dbReference type="WBParaSite" id="OFLC_0000701801-mRNA-1"/>
    </source>
</evidence>
<reference evidence="1 2" key="2">
    <citation type="submission" date="2018-11" db="EMBL/GenBank/DDBJ databases">
        <authorList>
            <consortium name="Pathogen Informatics"/>
        </authorList>
    </citation>
    <scope>NUCLEOTIDE SEQUENCE [LARGE SCALE GENOMIC DNA]</scope>
</reference>
<accession>A0A183HHQ7</accession>
<keyword evidence="2" id="KW-1185">Reference proteome</keyword>
<gene>
    <name evidence="1" type="ORF">OFLC_LOCUS7019</name>
</gene>
<evidence type="ECO:0000313" key="2">
    <source>
        <dbReference type="Proteomes" id="UP000267606"/>
    </source>
</evidence>
<dbReference type="WBParaSite" id="OFLC_0000701801-mRNA-1">
    <property type="protein sequence ID" value="OFLC_0000701801-mRNA-1"/>
    <property type="gene ID" value="OFLC_0000701801"/>
</dbReference>